<evidence type="ECO:0000256" key="7">
    <source>
        <dbReference type="ARBA" id="ARBA00022989"/>
    </source>
</evidence>
<comment type="caution">
    <text evidence="9">Lacks conserved residue(s) required for the propagation of feature annotation.</text>
</comment>
<name>A0ABX8ZA29_9NEIS</name>
<evidence type="ECO:0000256" key="1">
    <source>
        <dbReference type="ARBA" id="ARBA00004651"/>
    </source>
</evidence>
<dbReference type="HAMAP" id="MF_00024">
    <property type="entry name" value="CobD_CbiB"/>
    <property type="match status" value="1"/>
</dbReference>
<feature type="transmembrane region" description="Helical" evidence="9">
    <location>
        <begin position="72"/>
        <end position="92"/>
    </location>
</feature>
<evidence type="ECO:0000313" key="10">
    <source>
        <dbReference type="EMBL" id="QZA79436.1"/>
    </source>
</evidence>
<dbReference type="PANTHER" id="PTHR34308:SF1">
    <property type="entry name" value="COBALAMIN BIOSYNTHESIS PROTEIN CBIB"/>
    <property type="match status" value="1"/>
</dbReference>
<keyword evidence="4 9" id="KW-1003">Cell membrane</keyword>
<evidence type="ECO:0000256" key="8">
    <source>
        <dbReference type="ARBA" id="ARBA00023136"/>
    </source>
</evidence>
<evidence type="ECO:0000256" key="5">
    <source>
        <dbReference type="ARBA" id="ARBA00022573"/>
    </source>
</evidence>
<proteinExistence type="inferred from homology"/>
<dbReference type="EMBL" id="CP081150">
    <property type="protein sequence ID" value="QZA79436.1"/>
    <property type="molecule type" value="Genomic_DNA"/>
</dbReference>
<keyword evidence="6 9" id="KW-0812">Transmembrane</keyword>
<dbReference type="NCBIfam" id="TIGR00380">
    <property type="entry name" value="cobal_cbiB"/>
    <property type="match status" value="1"/>
</dbReference>
<keyword evidence="5 9" id="KW-0169">Cobalamin biosynthesis</keyword>
<dbReference type="InterPro" id="IPR004485">
    <property type="entry name" value="Cobalamin_biosynth_CobD/CbiB"/>
</dbReference>
<dbReference type="Pfam" id="PF03186">
    <property type="entry name" value="CobD_Cbib"/>
    <property type="match status" value="1"/>
</dbReference>
<evidence type="ECO:0000256" key="2">
    <source>
        <dbReference type="ARBA" id="ARBA00004953"/>
    </source>
</evidence>
<protein>
    <recommendedName>
        <fullName evidence="9">Cobalamin biosynthesis protein CobD</fullName>
    </recommendedName>
</protein>
<evidence type="ECO:0000256" key="6">
    <source>
        <dbReference type="ARBA" id="ARBA00022692"/>
    </source>
</evidence>
<feature type="transmembrane region" description="Helical" evidence="9">
    <location>
        <begin position="144"/>
        <end position="162"/>
    </location>
</feature>
<comment type="pathway">
    <text evidence="2 9">Cofactor biosynthesis; adenosylcobalamin biosynthesis.</text>
</comment>
<dbReference type="Proteomes" id="UP000825679">
    <property type="component" value="Chromosome"/>
</dbReference>
<keyword evidence="11" id="KW-1185">Reference proteome</keyword>
<feature type="transmembrane region" description="Helical" evidence="9">
    <location>
        <begin position="284"/>
        <end position="301"/>
    </location>
</feature>
<keyword evidence="8 9" id="KW-0472">Membrane</keyword>
<comment type="subcellular location">
    <subcellularLocation>
        <location evidence="1 9">Cell membrane</location>
        <topology evidence="1 9">Multi-pass membrane protein</topology>
    </subcellularLocation>
</comment>
<sequence length="305" mass="33302">MAALLFGLAIEWLFGEPRRWHLLVGFGRLANAIERAMNKGRIGIAMGAISVMVLVVIPIFAFMVLRTYAQSWAWVLDGLALWFALGAKSLFAHVRAIAQPLMHGDLSAARVALSMIVSRDCAQLTETEVAKGAIESNLENGADAIFATLFWFALFGGAGALLHRLSNTLDAMWGYRTPRFNEFGRFAARLDDVLNYIPARLVAISYAFLGNTRQAVRAWHTQAPLWDSPNAGPVMAAGAGALSLTLGGNAIYHGQVEVRTPLGFGPAPQAIDIERSLRLVQKTLALWLLSCVALPVLMLLFQEWL</sequence>
<feature type="transmembrane region" description="Helical" evidence="9">
    <location>
        <begin position="42"/>
        <end position="65"/>
    </location>
</feature>
<accession>A0ABX8ZA29</accession>
<comment type="similarity">
    <text evidence="3 9">Belongs to the CobD/CbiB family.</text>
</comment>
<comment type="function">
    <text evidence="9">Converts cobyric acid to cobinamide by the addition of aminopropanol on the F carboxylic group.</text>
</comment>
<gene>
    <name evidence="10" type="primary">cbiB</name>
    <name evidence="9" type="synonym">cobD</name>
    <name evidence="10" type="ORF">K4H28_04765</name>
</gene>
<evidence type="ECO:0000256" key="4">
    <source>
        <dbReference type="ARBA" id="ARBA00022475"/>
    </source>
</evidence>
<evidence type="ECO:0000256" key="3">
    <source>
        <dbReference type="ARBA" id="ARBA00006263"/>
    </source>
</evidence>
<keyword evidence="7 9" id="KW-1133">Transmembrane helix</keyword>
<evidence type="ECO:0000313" key="11">
    <source>
        <dbReference type="Proteomes" id="UP000825679"/>
    </source>
</evidence>
<evidence type="ECO:0000256" key="9">
    <source>
        <dbReference type="HAMAP-Rule" id="MF_00024"/>
    </source>
</evidence>
<organism evidence="10 11">
    <name type="scientific">Deefgea tanakiae</name>
    <dbReference type="NCBI Taxonomy" id="2865840"/>
    <lineage>
        <taxon>Bacteria</taxon>
        <taxon>Pseudomonadati</taxon>
        <taxon>Pseudomonadota</taxon>
        <taxon>Betaproteobacteria</taxon>
        <taxon>Neisseriales</taxon>
        <taxon>Chitinibacteraceae</taxon>
        <taxon>Deefgea</taxon>
    </lineage>
</organism>
<reference evidence="10 11" key="1">
    <citation type="submission" date="2021-08" db="EMBL/GenBank/DDBJ databases">
        <title>complete genome sequencing of Deefgea sp. D25.</title>
        <authorList>
            <person name="Bae J.-W."/>
            <person name="Gim D.-H."/>
        </authorList>
    </citation>
    <scope>NUCLEOTIDE SEQUENCE [LARGE SCALE GENOMIC DNA]</scope>
    <source>
        <strain evidence="10 11">D25</strain>
    </source>
</reference>
<dbReference type="PANTHER" id="PTHR34308">
    <property type="entry name" value="COBALAMIN BIOSYNTHESIS PROTEIN CBIB"/>
    <property type="match status" value="1"/>
</dbReference>